<dbReference type="OrthoDB" id="9806699at2"/>
<feature type="transmembrane region" description="Helical" evidence="1">
    <location>
        <begin position="91"/>
        <end position="108"/>
    </location>
</feature>
<accession>A0A7K0FY85</accession>
<feature type="transmembrane region" description="Helical" evidence="1">
    <location>
        <begin position="12"/>
        <end position="30"/>
    </location>
</feature>
<organism evidence="2 3">
    <name type="scientific">Pedobacter petrophilus</name>
    <dbReference type="NCBI Taxonomy" id="1908241"/>
    <lineage>
        <taxon>Bacteria</taxon>
        <taxon>Pseudomonadati</taxon>
        <taxon>Bacteroidota</taxon>
        <taxon>Sphingobacteriia</taxon>
        <taxon>Sphingobacteriales</taxon>
        <taxon>Sphingobacteriaceae</taxon>
        <taxon>Pedobacter</taxon>
    </lineage>
</organism>
<keyword evidence="1" id="KW-0812">Transmembrane</keyword>
<dbReference type="Pfam" id="PF20221">
    <property type="entry name" value="DUF6580"/>
    <property type="match status" value="1"/>
</dbReference>
<sequence length="198" mass="22410">MSNLKFNPRNVILLLMILVITALRLLITFNSDALQFANYSSIGAVALFGGAYFKDNLKAFAFPLISLLLSDFVLYTTIYKQYVDILLVQEFYTYLAIALMVLVGKAMLKKVTIVNLLGSTIVITLIHWIVSDFGSWYKNPLFTQDLVGYWNCLVKAIPFEVRFLEGTLLYGVILFGAFEILKSKFPVLKLNKLQTQAI</sequence>
<dbReference type="Proteomes" id="UP000487757">
    <property type="component" value="Unassembled WGS sequence"/>
</dbReference>
<gene>
    <name evidence="2" type="ORF">GJU39_08020</name>
</gene>
<dbReference type="InterPro" id="IPR046487">
    <property type="entry name" value="DUF6580"/>
</dbReference>
<feature type="transmembrane region" description="Helical" evidence="1">
    <location>
        <begin position="36"/>
        <end position="53"/>
    </location>
</feature>
<evidence type="ECO:0000256" key="1">
    <source>
        <dbReference type="SAM" id="Phobius"/>
    </source>
</evidence>
<keyword evidence="1" id="KW-1133">Transmembrane helix</keyword>
<reference evidence="2 3" key="1">
    <citation type="submission" date="2019-11" db="EMBL/GenBank/DDBJ databases">
        <title>Pedobacter petrophilus genome.</title>
        <authorList>
            <person name="Feldbauer M.J."/>
            <person name="Newman J.D."/>
        </authorList>
    </citation>
    <scope>NUCLEOTIDE SEQUENCE [LARGE SCALE GENOMIC DNA]</scope>
    <source>
        <strain evidence="2 3">LMG 29686</strain>
    </source>
</reference>
<dbReference type="EMBL" id="WKKH01000009">
    <property type="protein sequence ID" value="MRX76034.1"/>
    <property type="molecule type" value="Genomic_DNA"/>
</dbReference>
<protein>
    <submittedName>
        <fullName evidence="2">Uncharacterized protein</fullName>
    </submittedName>
</protein>
<name>A0A7K0FY85_9SPHI</name>
<keyword evidence="3" id="KW-1185">Reference proteome</keyword>
<proteinExistence type="predicted"/>
<feature type="transmembrane region" description="Helical" evidence="1">
    <location>
        <begin position="163"/>
        <end position="181"/>
    </location>
</feature>
<evidence type="ECO:0000313" key="3">
    <source>
        <dbReference type="Proteomes" id="UP000487757"/>
    </source>
</evidence>
<feature type="transmembrane region" description="Helical" evidence="1">
    <location>
        <begin position="113"/>
        <end position="130"/>
    </location>
</feature>
<dbReference type="RefSeq" id="WP_154280269.1">
    <property type="nucleotide sequence ID" value="NZ_JBHUJQ010000001.1"/>
</dbReference>
<comment type="caution">
    <text evidence="2">The sequence shown here is derived from an EMBL/GenBank/DDBJ whole genome shotgun (WGS) entry which is preliminary data.</text>
</comment>
<feature type="transmembrane region" description="Helical" evidence="1">
    <location>
        <begin position="60"/>
        <end position="79"/>
    </location>
</feature>
<evidence type="ECO:0000313" key="2">
    <source>
        <dbReference type="EMBL" id="MRX76034.1"/>
    </source>
</evidence>
<dbReference type="AlphaFoldDB" id="A0A7K0FY85"/>
<keyword evidence="1" id="KW-0472">Membrane</keyword>